<name>A0A251QFM4_PRUPE</name>
<dbReference type="Proteomes" id="UP000006882">
    <property type="component" value="Chromosome G2"/>
</dbReference>
<keyword evidence="3" id="KW-1185">Reference proteome</keyword>
<dbReference type="PANTHER" id="PTHR46250">
    <property type="entry name" value="MYB/SANT-LIKE DNA-BINDING DOMAIN PROTEIN-RELATED"/>
    <property type="match status" value="1"/>
</dbReference>
<proteinExistence type="predicted"/>
<dbReference type="PANTHER" id="PTHR46250:SF15">
    <property type="entry name" value="OS01G0523800 PROTEIN"/>
    <property type="match status" value="1"/>
</dbReference>
<dbReference type="Gramene" id="ONI21465">
    <property type="protein sequence ID" value="ONI21465"/>
    <property type="gene ID" value="PRUPE_2G067700"/>
</dbReference>
<dbReference type="STRING" id="3760.A0A251QFM4"/>
<sequence length="243" mass="27481">MSSTATSSGKVKGGRGQNKRCWTTKEDNTLMECLMELHQNTNWRGDSGFKNGYLNKLETMLEVKLLNSGLKASPHIESRVKTLKGKYGALANALSQCGFGWNEEEMMLNKKDASGLYGKSFPHYYALGEIYGKERAIGTNAGNADDDEEDVRRADSSVHQNRSVGDYFIEEMFSHPNEKDLVDMQAKLGGELKKIEFQSPLQVFRITNVLAKEHDLLRIFFTMTDEEKKDYAFNLMEHGLQCL</sequence>
<dbReference type="AlphaFoldDB" id="A0A251QFM4"/>
<organism evidence="2 3">
    <name type="scientific">Prunus persica</name>
    <name type="common">Peach</name>
    <name type="synonym">Amygdalus persica</name>
    <dbReference type="NCBI Taxonomy" id="3760"/>
    <lineage>
        <taxon>Eukaryota</taxon>
        <taxon>Viridiplantae</taxon>
        <taxon>Streptophyta</taxon>
        <taxon>Embryophyta</taxon>
        <taxon>Tracheophyta</taxon>
        <taxon>Spermatophyta</taxon>
        <taxon>Magnoliopsida</taxon>
        <taxon>eudicotyledons</taxon>
        <taxon>Gunneridae</taxon>
        <taxon>Pentapetalae</taxon>
        <taxon>rosids</taxon>
        <taxon>fabids</taxon>
        <taxon>Rosales</taxon>
        <taxon>Rosaceae</taxon>
        <taxon>Amygdaloideae</taxon>
        <taxon>Amygdaleae</taxon>
        <taxon>Prunus</taxon>
    </lineage>
</organism>
<reference evidence="2 3" key="1">
    <citation type="journal article" date="2013" name="Nat. Genet.">
        <title>The high-quality draft genome of peach (Prunus persica) identifies unique patterns of genetic diversity, domestication and genome evolution.</title>
        <authorList>
            <consortium name="International Peach Genome Initiative"/>
            <person name="Verde I."/>
            <person name="Abbott A.G."/>
            <person name="Scalabrin S."/>
            <person name="Jung S."/>
            <person name="Shu S."/>
            <person name="Marroni F."/>
            <person name="Zhebentyayeva T."/>
            <person name="Dettori M.T."/>
            <person name="Grimwood J."/>
            <person name="Cattonaro F."/>
            <person name="Zuccolo A."/>
            <person name="Rossini L."/>
            <person name="Jenkins J."/>
            <person name="Vendramin E."/>
            <person name="Meisel L.A."/>
            <person name="Decroocq V."/>
            <person name="Sosinski B."/>
            <person name="Prochnik S."/>
            <person name="Mitros T."/>
            <person name="Policriti A."/>
            <person name="Cipriani G."/>
            <person name="Dondini L."/>
            <person name="Ficklin S."/>
            <person name="Goodstein D.M."/>
            <person name="Xuan P."/>
            <person name="Del Fabbro C."/>
            <person name="Aramini V."/>
            <person name="Copetti D."/>
            <person name="Gonzalez S."/>
            <person name="Horner D.S."/>
            <person name="Falchi R."/>
            <person name="Lucas S."/>
            <person name="Mica E."/>
            <person name="Maldonado J."/>
            <person name="Lazzari B."/>
            <person name="Bielenberg D."/>
            <person name="Pirona R."/>
            <person name="Miculan M."/>
            <person name="Barakat A."/>
            <person name="Testolin R."/>
            <person name="Stella A."/>
            <person name="Tartarini S."/>
            <person name="Tonutti P."/>
            <person name="Arus P."/>
            <person name="Orellana A."/>
            <person name="Wells C."/>
            <person name="Main D."/>
            <person name="Vizzotto G."/>
            <person name="Silva H."/>
            <person name="Salamini F."/>
            <person name="Schmutz J."/>
            <person name="Morgante M."/>
            <person name="Rokhsar D.S."/>
        </authorList>
    </citation>
    <scope>NUCLEOTIDE SEQUENCE [LARGE SCALE GENOMIC DNA]</scope>
    <source>
        <strain evidence="3">cv. Nemared</strain>
    </source>
</reference>
<feature type="domain" description="Myb/SANT-like" evidence="1">
    <location>
        <begin position="22"/>
        <end position="112"/>
    </location>
</feature>
<evidence type="ECO:0000259" key="1">
    <source>
        <dbReference type="Pfam" id="PF12776"/>
    </source>
</evidence>
<evidence type="ECO:0000313" key="3">
    <source>
        <dbReference type="Proteomes" id="UP000006882"/>
    </source>
</evidence>
<evidence type="ECO:0000313" key="2">
    <source>
        <dbReference type="EMBL" id="ONI21465.1"/>
    </source>
</evidence>
<dbReference type="Pfam" id="PF12776">
    <property type="entry name" value="Myb_DNA-bind_3"/>
    <property type="match status" value="1"/>
</dbReference>
<gene>
    <name evidence="2" type="ORF">PRUPE_2G067700</name>
</gene>
<dbReference type="InterPro" id="IPR024752">
    <property type="entry name" value="Myb/SANT-like_dom"/>
</dbReference>
<accession>A0A251QFM4</accession>
<dbReference type="EMBL" id="CM007652">
    <property type="protein sequence ID" value="ONI21465.1"/>
    <property type="molecule type" value="Genomic_DNA"/>
</dbReference>
<protein>
    <recommendedName>
        <fullName evidence="1">Myb/SANT-like domain-containing protein</fullName>
    </recommendedName>
</protein>